<dbReference type="PROSITE" id="PS50894">
    <property type="entry name" value="HPT"/>
    <property type="match status" value="1"/>
</dbReference>
<protein>
    <recommendedName>
        <fullName evidence="3">Chemotaxis protein CheA</fullName>
        <ecNumber evidence="2">2.7.13.3</ecNumber>
    </recommendedName>
</protein>
<accession>A0A543Q7Z0</accession>
<keyword evidence="8" id="KW-0418">Kinase</keyword>
<dbReference type="Pfam" id="PF02895">
    <property type="entry name" value="H-kinase_dim"/>
    <property type="match status" value="1"/>
</dbReference>
<dbReference type="InterPro" id="IPR037257">
    <property type="entry name" value="T2SS_E_N_sf"/>
</dbReference>
<dbReference type="PANTHER" id="PTHR43395:SF10">
    <property type="entry name" value="CHEMOTAXIS PROTEIN CHEA"/>
    <property type="match status" value="1"/>
</dbReference>
<dbReference type="InterPro" id="IPR002545">
    <property type="entry name" value="CheW-lke_dom"/>
</dbReference>
<dbReference type="SUPFAM" id="SSF47384">
    <property type="entry name" value="Homodimeric domain of signal transducing histidine kinase"/>
    <property type="match status" value="1"/>
</dbReference>
<dbReference type="Pfam" id="PF01627">
    <property type="entry name" value="Hpt"/>
    <property type="match status" value="1"/>
</dbReference>
<name>A0A543Q7Z0_ACITH</name>
<dbReference type="AlphaFoldDB" id="A0A543Q7Z0"/>
<dbReference type="EC" id="2.7.13.3" evidence="2"/>
<dbReference type="InterPro" id="IPR051315">
    <property type="entry name" value="Bact_Chemotaxis_CheA"/>
</dbReference>
<dbReference type="PROSITE" id="PS50109">
    <property type="entry name" value="HIS_KIN"/>
    <property type="match status" value="1"/>
</dbReference>
<dbReference type="PRINTS" id="PR00344">
    <property type="entry name" value="BCTRLSENSOR"/>
</dbReference>
<evidence type="ECO:0000256" key="2">
    <source>
        <dbReference type="ARBA" id="ARBA00012438"/>
    </source>
</evidence>
<dbReference type="InterPro" id="IPR005467">
    <property type="entry name" value="His_kinase_dom"/>
</dbReference>
<dbReference type="Gene3D" id="3.30.565.10">
    <property type="entry name" value="Histidine kinase-like ATPase, C-terminal domain"/>
    <property type="match status" value="1"/>
</dbReference>
<dbReference type="RefSeq" id="WP_210434801.1">
    <property type="nucleotide sequence ID" value="NZ_SZUV01000001.1"/>
</dbReference>
<dbReference type="InterPro" id="IPR036641">
    <property type="entry name" value="HPT_dom_sf"/>
</dbReference>
<evidence type="ECO:0000256" key="8">
    <source>
        <dbReference type="ARBA" id="ARBA00022777"/>
    </source>
</evidence>
<keyword evidence="5 12" id="KW-0597">Phosphoprotein</keyword>
<dbReference type="InterPro" id="IPR008207">
    <property type="entry name" value="Sig_transdc_His_kin_Hpt_dom"/>
</dbReference>
<evidence type="ECO:0000256" key="6">
    <source>
        <dbReference type="ARBA" id="ARBA00022679"/>
    </source>
</evidence>
<feature type="domain" description="CheW-like" evidence="14">
    <location>
        <begin position="590"/>
        <end position="728"/>
    </location>
</feature>
<dbReference type="SMART" id="SM00073">
    <property type="entry name" value="HPT"/>
    <property type="match status" value="1"/>
</dbReference>
<dbReference type="SMART" id="SM00387">
    <property type="entry name" value="HATPase_c"/>
    <property type="match status" value="1"/>
</dbReference>
<dbReference type="SUPFAM" id="SSF50341">
    <property type="entry name" value="CheW-like"/>
    <property type="match status" value="1"/>
</dbReference>
<dbReference type="SUPFAM" id="SSF47226">
    <property type="entry name" value="Histidine-containing phosphotransfer domain, HPT domain"/>
    <property type="match status" value="1"/>
</dbReference>
<dbReference type="SUPFAM" id="SSF160246">
    <property type="entry name" value="EspE N-terminal domain-like"/>
    <property type="match status" value="1"/>
</dbReference>
<keyword evidence="9" id="KW-0067">ATP-binding</keyword>
<proteinExistence type="predicted"/>
<dbReference type="InterPro" id="IPR037006">
    <property type="entry name" value="CheA-like_homodim_sf"/>
</dbReference>
<evidence type="ECO:0000313" key="17">
    <source>
        <dbReference type="Proteomes" id="UP000315403"/>
    </source>
</evidence>
<dbReference type="InterPro" id="IPR004358">
    <property type="entry name" value="Sig_transdc_His_kin-like_C"/>
</dbReference>
<keyword evidence="6 16" id="KW-0808">Transferase</keyword>
<evidence type="ECO:0000256" key="5">
    <source>
        <dbReference type="ARBA" id="ARBA00022553"/>
    </source>
</evidence>
<feature type="modified residue" description="Phosphohistidine" evidence="12">
    <location>
        <position position="51"/>
    </location>
</feature>
<dbReference type="InterPro" id="IPR004105">
    <property type="entry name" value="CheA-like_dim"/>
</dbReference>
<dbReference type="CDD" id="cd00731">
    <property type="entry name" value="CheA_reg"/>
    <property type="match status" value="1"/>
</dbReference>
<evidence type="ECO:0000256" key="1">
    <source>
        <dbReference type="ARBA" id="ARBA00000085"/>
    </source>
</evidence>
<dbReference type="PANTHER" id="PTHR43395">
    <property type="entry name" value="SENSOR HISTIDINE KINASE CHEA"/>
    <property type="match status" value="1"/>
</dbReference>
<evidence type="ECO:0000256" key="11">
    <source>
        <dbReference type="ARBA" id="ARBA00035100"/>
    </source>
</evidence>
<evidence type="ECO:0000256" key="3">
    <source>
        <dbReference type="ARBA" id="ARBA00021495"/>
    </source>
</evidence>
<evidence type="ECO:0000256" key="9">
    <source>
        <dbReference type="ARBA" id="ARBA00022840"/>
    </source>
</evidence>
<dbReference type="Gene3D" id="1.10.287.560">
    <property type="entry name" value="Histidine kinase CheA-like, homodimeric domain"/>
    <property type="match status" value="1"/>
</dbReference>
<dbReference type="CDD" id="cd16916">
    <property type="entry name" value="HATPase_CheA-like"/>
    <property type="match status" value="1"/>
</dbReference>
<dbReference type="CDD" id="cd00088">
    <property type="entry name" value="HPT"/>
    <property type="match status" value="1"/>
</dbReference>
<comment type="caution">
    <text evidence="16">The sequence shown here is derived from an EMBL/GenBank/DDBJ whole genome shotgun (WGS) entry which is preliminary data.</text>
</comment>
<keyword evidence="7" id="KW-0547">Nucleotide-binding</keyword>
<feature type="domain" description="Histidine kinase" evidence="13">
    <location>
        <begin position="393"/>
        <end position="598"/>
    </location>
</feature>
<comment type="function">
    <text evidence="11">Involved in the transmission of sensory signals from the chemoreceptors to the flagellar motors. CheA is autophosphorylated; it can transfer its phosphate group to either CheB or CheY.</text>
</comment>
<sequence>MMDLDPQMAAALQTFFEESRDLLQEMESALLFMEDHGADLERINAVFRAAHTIKGSAGLFGLEEVVRFTHRLENLLDQIRSGTKTLSPANITLLLSCGDHIGDYLDRLVSAAPLDQHFLSEDLRLLAELQAALGTKEQSQNLPISKEHHLQHFEHTEVSSPSVTEIPAVEKVSTSANWHISLRFGIDTFRDGMDPLSFLRYLQQLGDITGLVTLTDALPVLPEMDAESCYLGFEIGFRSVADKATILDVFDFVKESSVVHLLPAHSQIGAYLKMIQQLPEADQHLGEILVAVGSLTSEELQRALALQENTDQTGQHQPLGEILVDQKMVQEPVVQGALEKQQQQRESQSAERQLLRVRASDLDNLVDLVGELVIASAANRLFAGQDALEARLESATQVARLVEEIRDGALRLRMIDVSELFQRFPRVVRDTARTLGKDIRLEMHGEGTELDKSMAEKITDPLMHLVRNAMDHGIEAAEQRLQVGKPAQGCIALHARHDSGGIVIEVSDDGAGLNREKIQSKALEKGLISADQVLSDQEIYALIFAPGFSTADTISDISGRGVGMDVVRQNIESVRGRIEIHSVPGRGSTMRIHLPLTLSIIDGFLVRLAQDTYVIPSESVEECLEYPKVQGAVGYMELRDQPLPLLDLNAVFNKRATDEGCRNVVVVRHGLERIGMVVSGILGSQQTVIKPLGKLFEQVPGIASATILGNGDVAPILDIPTLIQRHYATSAKSAHTYIH</sequence>
<dbReference type="InterPro" id="IPR036097">
    <property type="entry name" value="HisK_dim/P_sf"/>
</dbReference>
<evidence type="ECO:0000256" key="12">
    <source>
        <dbReference type="PROSITE-ProRule" id="PRU00110"/>
    </source>
</evidence>
<evidence type="ECO:0000313" key="16">
    <source>
        <dbReference type="EMBL" id="TQN52433.1"/>
    </source>
</evidence>
<dbReference type="EMBL" id="SZUV01000001">
    <property type="protein sequence ID" value="TQN52433.1"/>
    <property type="molecule type" value="Genomic_DNA"/>
</dbReference>
<dbReference type="Pfam" id="PF02518">
    <property type="entry name" value="HATPase_c"/>
    <property type="match status" value="1"/>
</dbReference>
<evidence type="ECO:0000256" key="7">
    <source>
        <dbReference type="ARBA" id="ARBA00022741"/>
    </source>
</evidence>
<dbReference type="Gene3D" id="2.30.30.40">
    <property type="entry name" value="SH3 Domains"/>
    <property type="match status" value="1"/>
</dbReference>
<dbReference type="Proteomes" id="UP000315403">
    <property type="component" value="Unassembled WGS sequence"/>
</dbReference>
<evidence type="ECO:0000259" key="13">
    <source>
        <dbReference type="PROSITE" id="PS50109"/>
    </source>
</evidence>
<dbReference type="InterPro" id="IPR003594">
    <property type="entry name" value="HATPase_dom"/>
</dbReference>
<dbReference type="Gene3D" id="1.20.120.160">
    <property type="entry name" value="HPT domain"/>
    <property type="match status" value="1"/>
</dbReference>
<evidence type="ECO:0000256" key="10">
    <source>
        <dbReference type="ARBA" id="ARBA00023012"/>
    </source>
</evidence>
<dbReference type="GO" id="GO:0005737">
    <property type="term" value="C:cytoplasm"/>
    <property type="evidence" value="ECO:0007669"/>
    <property type="project" value="InterPro"/>
</dbReference>
<dbReference type="Pfam" id="PF01584">
    <property type="entry name" value="CheW"/>
    <property type="match status" value="1"/>
</dbReference>
<dbReference type="GO" id="GO:0005524">
    <property type="term" value="F:ATP binding"/>
    <property type="evidence" value="ECO:0007669"/>
    <property type="project" value="UniProtKB-KW"/>
</dbReference>
<organism evidence="16 17">
    <name type="scientific">Acidithiobacillus thiooxidans ATCC 19377</name>
    <dbReference type="NCBI Taxonomy" id="637390"/>
    <lineage>
        <taxon>Bacteria</taxon>
        <taxon>Pseudomonadati</taxon>
        <taxon>Pseudomonadota</taxon>
        <taxon>Acidithiobacillia</taxon>
        <taxon>Acidithiobacillales</taxon>
        <taxon>Acidithiobacillaceae</taxon>
        <taxon>Acidithiobacillus</taxon>
    </lineage>
</organism>
<dbReference type="SMART" id="SM00260">
    <property type="entry name" value="CheW"/>
    <property type="match status" value="1"/>
</dbReference>
<dbReference type="SMART" id="SM01231">
    <property type="entry name" value="H-kinase_dim"/>
    <property type="match status" value="1"/>
</dbReference>
<keyword evidence="10" id="KW-0902">Two-component regulatory system</keyword>
<dbReference type="InterPro" id="IPR036061">
    <property type="entry name" value="CheW-like_dom_sf"/>
</dbReference>
<evidence type="ECO:0000259" key="14">
    <source>
        <dbReference type="PROSITE" id="PS50851"/>
    </source>
</evidence>
<dbReference type="FunFam" id="3.30.565.10:FF:000016">
    <property type="entry name" value="Chemotaxis protein CheA, putative"/>
    <property type="match status" value="1"/>
</dbReference>
<keyword evidence="4" id="KW-0145">Chemotaxis</keyword>
<dbReference type="SUPFAM" id="SSF55874">
    <property type="entry name" value="ATPase domain of HSP90 chaperone/DNA topoisomerase II/histidine kinase"/>
    <property type="match status" value="1"/>
</dbReference>
<comment type="catalytic activity">
    <reaction evidence="1">
        <text>ATP + protein L-histidine = ADP + protein N-phospho-L-histidine.</text>
        <dbReference type="EC" id="2.7.13.3"/>
    </reaction>
</comment>
<evidence type="ECO:0000256" key="4">
    <source>
        <dbReference type="ARBA" id="ARBA00022500"/>
    </source>
</evidence>
<reference evidence="16 17" key="1">
    <citation type="submission" date="2019-03" db="EMBL/GenBank/DDBJ databases">
        <title>New insights into Acidothiobacillus thiooxidans sulfur metabolism through coupled gene expression, solution geochemistry, microscopy and spectroscopy analyses.</title>
        <authorList>
            <person name="Camacho D."/>
            <person name="Frazao R."/>
            <person name="Fouillen A."/>
            <person name="Nanci A."/>
            <person name="Lang B.F."/>
            <person name="Apte S.C."/>
            <person name="Baron C."/>
            <person name="Warren L.A."/>
        </authorList>
    </citation>
    <scope>NUCLEOTIDE SEQUENCE [LARGE SCALE GENOMIC DNA]</scope>
    <source>
        <strain evidence="16 17">ATCC 19377</strain>
    </source>
</reference>
<feature type="domain" description="HPt" evidence="15">
    <location>
        <begin position="4"/>
        <end position="108"/>
    </location>
</feature>
<dbReference type="GO" id="GO:0006935">
    <property type="term" value="P:chemotaxis"/>
    <property type="evidence" value="ECO:0007669"/>
    <property type="project" value="UniProtKB-KW"/>
</dbReference>
<evidence type="ECO:0000259" key="15">
    <source>
        <dbReference type="PROSITE" id="PS50894"/>
    </source>
</evidence>
<dbReference type="GO" id="GO:0000155">
    <property type="term" value="F:phosphorelay sensor kinase activity"/>
    <property type="evidence" value="ECO:0007669"/>
    <property type="project" value="InterPro"/>
</dbReference>
<gene>
    <name evidence="16" type="primary">cheA_2</name>
    <name evidence="16" type="ORF">DLNHIDIE_02324</name>
</gene>
<dbReference type="InterPro" id="IPR036890">
    <property type="entry name" value="HATPase_C_sf"/>
</dbReference>
<dbReference type="PROSITE" id="PS50851">
    <property type="entry name" value="CHEW"/>
    <property type="match status" value="1"/>
</dbReference>